<evidence type="ECO:0000313" key="1">
    <source>
        <dbReference type="EMBL" id="ASN72547.1"/>
    </source>
</evidence>
<dbReference type="EMBL" id="MF417958">
    <property type="protein sequence ID" value="ASN72547.1"/>
    <property type="molecule type" value="Genomic_DNA"/>
</dbReference>
<proteinExistence type="predicted"/>
<reference evidence="1" key="1">
    <citation type="submission" date="2017-06" db="EMBL/GenBank/DDBJ databases">
        <title>Novel phages from South African skin metaviromes.</title>
        <authorList>
            <person name="van Zyl L.J."/>
            <person name="Abrahams Y."/>
            <person name="Stander E.A."/>
            <person name="Kirby B.M."/>
            <person name="Clavaud C."/>
            <person name="Farcet C."/>
            <person name="Breton L."/>
            <person name="Trindade M.I."/>
        </authorList>
    </citation>
    <scope>NUCLEOTIDE SEQUENCE</scope>
</reference>
<organism evidence="1">
    <name type="scientific">uncultured Caudovirales phage</name>
    <dbReference type="NCBI Taxonomy" id="2100421"/>
    <lineage>
        <taxon>Viruses</taxon>
        <taxon>Duplodnaviria</taxon>
        <taxon>Heunggongvirae</taxon>
        <taxon>Uroviricota</taxon>
        <taxon>Caudoviricetes</taxon>
        <taxon>Peduoviridae</taxon>
        <taxon>Maltschvirus</taxon>
        <taxon>Maltschvirus maltsch</taxon>
    </lineage>
</organism>
<sequence>MATVKAEVLIRGTIELPATKETDEEMEYTIEQAKKSPEEIFDDIDIKDVDFRYEHWK</sequence>
<accession>A0A2H4JFM1</accession>
<gene>
    <name evidence="1" type="ORF">7F13_8</name>
</gene>
<protein>
    <submittedName>
        <fullName evidence="1">Uncharacterized protein</fullName>
    </submittedName>
</protein>
<name>A0A2H4JFM1_9CAUD</name>